<evidence type="ECO:0000313" key="11">
    <source>
        <dbReference type="Proteomes" id="UP000001882"/>
    </source>
</evidence>
<evidence type="ECO:0000256" key="1">
    <source>
        <dbReference type="ARBA" id="ARBA00001966"/>
    </source>
</evidence>
<dbReference type="InterPro" id="IPR001203">
    <property type="entry name" value="OxRdtase_Ald_Fedxn_C"/>
</dbReference>
<evidence type="ECO:0000256" key="3">
    <source>
        <dbReference type="ARBA" id="ARBA00022485"/>
    </source>
</evidence>
<dbReference type="KEGG" id="mpd:MCP_0618"/>
<dbReference type="GeneID" id="8680676"/>
<dbReference type="Pfam" id="PF02730">
    <property type="entry name" value="AFOR_N"/>
    <property type="match status" value="1"/>
</dbReference>
<dbReference type="Proteomes" id="UP000001882">
    <property type="component" value="Chromosome"/>
</dbReference>
<gene>
    <name evidence="10" type="ordered locus">MCP_0618</name>
</gene>
<name>D1YW68_METPS</name>
<dbReference type="EMBL" id="AP011532">
    <property type="protein sequence ID" value="BAI60690.1"/>
    <property type="molecule type" value="Genomic_DNA"/>
</dbReference>
<evidence type="ECO:0000256" key="4">
    <source>
        <dbReference type="ARBA" id="ARBA00022723"/>
    </source>
</evidence>
<dbReference type="PATRIC" id="fig|304371.9.peg.637"/>
<dbReference type="SUPFAM" id="SSF56228">
    <property type="entry name" value="Aldehyde ferredoxin oxidoreductase, N-terminal domain"/>
    <property type="match status" value="1"/>
</dbReference>
<dbReference type="InterPro" id="IPR036021">
    <property type="entry name" value="Tungsten_al_ferr_oxy-like_C"/>
</dbReference>
<dbReference type="STRING" id="304371.MCP_0618"/>
<dbReference type="eggNOG" id="arCOG00706">
    <property type="taxonomic scope" value="Archaea"/>
</dbReference>
<accession>D1YW68</accession>
<comment type="similarity">
    <text evidence="2">Belongs to the AOR/FOR family.</text>
</comment>
<keyword evidence="4" id="KW-0479">Metal-binding</keyword>
<dbReference type="Gene3D" id="1.10.569.10">
    <property type="entry name" value="Aldehyde Ferredoxin Oxidoreductase Protein, subunit A, domain 2"/>
    <property type="match status" value="1"/>
</dbReference>
<comment type="cofactor">
    <cofactor evidence="1">
        <name>[4Fe-4S] cluster</name>
        <dbReference type="ChEBI" id="CHEBI:49883"/>
    </cofactor>
</comment>
<reference evidence="10 11" key="2">
    <citation type="journal article" date="2008" name="Int. J. Syst. Evol. Microbiol.">
        <title>Methanocella paludicola gen. nov., sp. nov., a methane-producing archaeon, the first isolate of the lineage 'Rice Cluster I', and proposal of the new archaeal order Methanocellales ord. nov.</title>
        <authorList>
            <person name="Sakai S."/>
            <person name="Imachi H."/>
            <person name="Hanada S."/>
            <person name="Ohashi A."/>
            <person name="Harada H."/>
            <person name="Kamagata Y."/>
        </authorList>
    </citation>
    <scope>NUCLEOTIDE SEQUENCE [LARGE SCALE GENOMIC DNA]</scope>
    <source>
        <strain evidence="11">DSM 17711 / JCM 13418 / NBRC 101707 / SANAE</strain>
    </source>
</reference>
<keyword evidence="5" id="KW-0560">Oxidoreductase</keyword>
<evidence type="ECO:0000256" key="6">
    <source>
        <dbReference type="ARBA" id="ARBA00023004"/>
    </source>
</evidence>
<dbReference type="InterPro" id="IPR013984">
    <property type="entry name" value="Ald_Fedxn_OxRdtase_dom2"/>
</dbReference>
<dbReference type="PANTHER" id="PTHR30038:SF0">
    <property type="entry name" value="TUNGSTEN-CONTAINING ALDEHYDE FERREDOXIN OXIDOREDUCTASE"/>
    <property type="match status" value="1"/>
</dbReference>
<reference evidence="11" key="3">
    <citation type="journal article" date="2011" name="PLoS ONE">
        <title>Genome sequence of a mesophilic hydrogenotrophic methanogen Methanocella paludicola, the first cultivated representative of the order Methanocellales.</title>
        <authorList>
            <person name="Sakai S."/>
            <person name="Takaki Y."/>
            <person name="Shimamura S."/>
            <person name="Sekine M."/>
            <person name="Tajima T."/>
            <person name="Kosugi H."/>
            <person name="Ichikawa N."/>
            <person name="Tasumi E."/>
            <person name="Hiraki A.T."/>
            <person name="Shimizu A."/>
            <person name="Kato Y."/>
            <person name="Nishiko R."/>
            <person name="Mori K."/>
            <person name="Fujita N."/>
            <person name="Imachi H."/>
            <person name="Takai K."/>
        </authorList>
    </citation>
    <scope>NUCLEOTIDE SEQUENCE [LARGE SCALE GENOMIC DNA]</scope>
    <source>
        <strain evidence="11">DSM 17711 / JCM 13418 / NBRC 101707 / SANAE</strain>
    </source>
</reference>
<evidence type="ECO:0000256" key="2">
    <source>
        <dbReference type="ARBA" id="ARBA00011032"/>
    </source>
</evidence>
<dbReference type="InterPro" id="IPR013985">
    <property type="entry name" value="Ald_Fedxn_OxRdtase_dom3"/>
</dbReference>
<dbReference type="GO" id="GO:0016625">
    <property type="term" value="F:oxidoreductase activity, acting on the aldehyde or oxo group of donors, iron-sulfur protein as acceptor"/>
    <property type="evidence" value="ECO:0007669"/>
    <property type="project" value="InterPro"/>
</dbReference>
<organism evidence="10 11">
    <name type="scientific">Methanocella paludicola (strain DSM 17711 / JCM 13418 / NBRC 101707 / SANAE)</name>
    <dbReference type="NCBI Taxonomy" id="304371"/>
    <lineage>
        <taxon>Archaea</taxon>
        <taxon>Methanobacteriati</taxon>
        <taxon>Methanobacteriota</taxon>
        <taxon>Stenosarchaea group</taxon>
        <taxon>Methanomicrobia</taxon>
        <taxon>Methanocellales</taxon>
        <taxon>Methanocellaceae</taxon>
        <taxon>Methanocella</taxon>
    </lineage>
</organism>
<evidence type="ECO:0000259" key="9">
    <source>
        <dbReference type="SMART" id="SM00790"/>
    </source>
</evidence>
<dbReference type="PANTHER" id="PTHR30038">
    <property type="entry name" value="ALDEHYDE FERREDOXIN OXIDOREDUCTASE"/>
    <property type="match status" value="1"/>
</dbReference>
<dbReference type="AlphaFoldDB" id="D1YW68"/>
<dbReference type="RefSeq" id="WP_012899370.1">
    <property type="nucleotide sequence ID" value="NC_013665.1"/>
</dbReference>
<comment type="cofactor">
    <cofactor evidence="8">
        <name>tungstopterin</name>
        <dbReference type="ChEBI" id="CHEBI:30402"/>
    </cofactor>
</comment>
<dbReference type="GO" id="GO:0046872">
    <property type="term" value="F:metal ion binding"/>
    <property type="evidence" value="ECO:0007669"/>
    <property type="project" value="UniProtKB-KW"/>
</dbReference>
<dbReference type="Gene3D" id="1.10.599.10">
    <property type="entry name" value="Aldehyde Ferredoxin Oxidoreductase Protein, subunit A, domain 3"/>
    <property type="match status" value="1"/>
</dbReference>
<keyword evidence="6" id="KW-0408">Iron</keyword>
<sequence length="634" mass="69440">MTTGGYTGRLLRLDMNELDFSVETPREEDLKDLIGGEGLGIKYLYDEVPAHADALGPDNKLVFMTGPLTGTLAPTSGRHCVVTKSPLTGLETTAHAGGYWGPELKFAGYDGIIVEGQSEKPVYVFVDDEEVHFYKADGLWGRDTIQTDTLIKRQLDDDKLNITYIGPAGENLVKYATIMNDQQRSASRGGPGAVMGSKKLKAIAVRGTRDVHAANPAKYYQSMNELLDTCYDHVVTGSLFPAYGVTGIMGLMNEKGVLPTKNHYTGNFRGADKISGQAMAKTMLTKTRGCFCCTIHCTRVIDIEYGPYHGIRGKGPDYDSTVAFGSQCGNDNLEAIAQANILCDQYGLDTVSAGATIAWAMELYEKGIIDKLDTRGVELSWGNHEAMTSMVPKIATRSEFGAVLADGLDEAAKKIGRGSEKYIQCVKNLDLPGIEARGSKGMALGYATDNRGGDNLRPFASMAECFGFRSKELGMPDSFDPLSEAGKAQWMIPCQNYFVAVNSLVVCMFTVIAFTVEPSQYARHLSALTGFSFDKERLLEAGERIWNLQRAFNAREGFTRKDDRLPFRMTEPLPNGPDAGSAVYLNRMLDEYYELRGWDKETGWPTPGKLRALRLDYVVKDLEKAGPAARQAAA</sequence>
<dbReference type="InParanoid" id="D1YW68"/>
<dbReference type="SUPFAM" id="SSF48310">
    <property type="entry name" value="Aldehyde ferredoxin oxidoreductase, C-terminal domains"/>
    <property type="match status" value="1"/>
</dbReference>
<evidence type="ECO:0000256" key="8">
    <source>
        <dbReference type="ARBA" id="ARBA00049934"/>
    </source>
</evidence>
<evidence type="ECO:0000313" key="10">
    <source>
        <dbReference type="EMBL" id="BAI60690.1"/>
    </source>
</evidence>
<dbReference type="InterPro" id="IPR036503">
    <property type="entry name" value="Ald_Fedxn_OxRdtase_N_sf"/>
</dbReference>
<keyword evidence="3" id="KW-0004">4Fe-4S</keyword>
<keyword evidence="11" id="KW-1185">Reference proteome</keyword>
<dbReference type="GO" id="GO:0009055">
    <property type="term" value="F:electron transfer activity"/>
    <property type="evidence" value="ECO:0007669"/>
    <property type="project" value="InterPro"/>
</dbReference>
<feature type="domain" description="Aldehyde ferredoxin oxidoreductase N-terminal" evidence="9">
    <location>
        <begin position="6"/>
        <end position="209"/>
    </location>
</feature>
<dbReference type="Pfam" id="PF01314">
    <property type="entry name" value="AFOR_C"/>
    <property type="match status" value="1"/>
</dbReference>
<dbReference type="SMART" id="SM00790">
    <property type="entry name" value="AFOR_N"/>
    <property type="match status" value="1"/>
</dbReference>
<proteinExistence type="inferred from homology"/>
<evidence type="ECO:0000256" key="7">
    <source>
        <dbReference type="ARBA" id="ARBA00023014"/>
    </source>
</evidence>
<dbReference type="InterPro" id="IPR051919">
    <property type="entry name" value="W-dependent_AOR"/>
</dbReference>
<keyword evidence="7" id="KW-0411">Iron-sulfur</keyword>
<reference evidence="10 11" key="1">
    <citation type="journal article" date="2007" name="Appl. Environ. Microbiol.">
        <title>Isolation of key methanogens for global methane emission from rice paddy fields: a novel isolate affiliated with the clone cluster rice cluster I.</title>
        <authorList>
            <person name="Sakai S."/>
            <person name="Imachi H."/>
            <person name="Sekiguchi Y."/>
            <person name="Ohashi A."/>
            <person name="Harada H."/>
            <person name="Kamagata Y."/>
        </authorList>
    </citation>
    <scope>NUCLEOTIDE SEQUENCE [LARGE SCALE GENOMIC DNA]</scope>
    <source>
        <strain evidence="11">DSM 17711 / JCM 13418 / NBRC 101707 / SANAE</strain>
    </source>
</reference>
<protein>
    <submittedName>
        <fullName evidence="10">Tungsten-containing aldehyde ferredoxin oxidoreductase</fullName>
    </submittedName>
</protein>
<dbReference type="Gene3D" id="3.60.9.10">
    <property type="entry name" value="Aldehyde ferredoxin oxidoreductase, N-terminal domain"/>
    <property type="match status" value="1"/>
</dbReference>
<dbReference type="GO" id="GO:0051539">
    <property type="term" value="F:4 iron, 4 sulfur cluster binding"/>
    <property type="evidence" value="ECO:0007669"/>
    <property type="project" value="UniProtKB-KW"/>
</dbReference>
<dbReference type="InterPro" id="IPR013983">
    <property type="entry name" value="Ald_Fedxn_OxRdtase_N"/>
</dbReference>
<evidence type="ECO:0000256" key="5">
    <source>
        <dbReference type="ARBA" id="ARBA00023002"/>
    </source>
</evidence>